<protein>
    <submittedName>
        <fullName evidence="1">Uncharacterized protein</fullName>
    </submittedName>
</protein>
<proteinExistence type="predicted"/>
<dbReference type="AlphaFoldDB" id="A0A1D1VAZ6"/>
<evidence type="ECO:0000313" key="1">
    <source>
        <dbReference type="EMBL" id="GAU97985.1"/>
    </source>
</evidence>
<keyword evidence="2" id="KW-1185">Reference proteome</keyword>
<accession>A0A1D1VAZ6</accession>
<comment type="caution">
    <text evidence="1">The sequence shown here is derived from an EMBL/GenBank/DDBJ whole genome shotgun (WGS) entry which is preliminary data.</text>
</comment>
<name>A0A1D1VAZ6_RAMVA</name>
<organism evidence="1 2">
    <name type="scientific">Ramazzottius varieornatus</name>
    <name type="common">Water bear</name>
    <name type="synonym">Tardigrade</name>
    <dbReference type="NCBI Taxonomy" id="947166"/>
    <lineage>
        <taxon>Eukaryota</taxon>
        <taxon>Metazoa</taxon>
        <taxon>Ecdysozoa</taxon>
        <taxon>Tardigrada</taxon>
        <taxon>Eutardigrada</taxon>
        <taxon>Parachela</taxon>
        <taxon>Hypsibioidea</taxon>
        <taxon>Ramazzottiidae</taxon>
        <taxon>Ramazzottius</taxon>
    </lineage>
</organism>
<evidence type="ECO:0000313" key="2">
    <source>
        <dbReference type="Proteomes" id="UP000186922"/>
    </source>
</evidence>
<dbReference type="Proteomes" id="UP000186922">
    <property type="component" value="Unassembled WGS sequence"/>
</dbReference>
<sequence>MEEVTAEVTAEVMEEGTEGLMGSAIEEKKAMRRIWNVWSESASALEEAGHAVPLLLRTGSGVRPEVLIVLKNLTKDLIAPARDLHPTVTSRQRAKRWARHLSWMRWRMTMENP</sequence>
<gene>
    <name evidence="1" type="primary">RvY_09194</name>
    <name evidence="1" type="synonym">RvY_09194.2</name>
    <name evidence="1" type="ORF">RvY_09194-2</name>
</gene>
<dbReference type="EMBL" id="BDGG01000004">
    <property type="protein sequence ID" value="GAU97985.1"/>
    <property type="molecule type" value="Genomic_DNA"/>
</dbReference>
<reference evidence="1 2" key="1">
    <citation type="journal article" date="2016" name="Nat. Commun.">
        <title>Extremotolerant tardigrade genome and improved radiotolerance of human cultured cells by tardigrade-unique protein.</title>
        <authorList>
            <person name="Hashimoto T."/>
            <person name="Horikawa D.D."/>
            <person name="Saito Y."/>
            <person name="Kuwahara H."/>
            <person name="Kozuka-Hata H."/>
            <person name="Shin-I T."/>
            <person name="Minakuchi Y."/>
            <person name="Ohishi K."/>
            <person name="Motoyama A."/>
            <person name="Aizu T."/>
            <person name="Enomoto A."/>
            <person name="Kondo K."/>
            <person name="Tanaka S."/>
            <person name="Hara Y."/>
            <person name="Koshikawa S."/>
            <person name="Sagara H."/>
            <person name="Miura T."/>
            <person name="Yokobori S."/>
            <person name="Miyagawa K."/>
            <person name="Suzuki Y."/>
            <person name="Kubo T."/>
            <person name="Oyama M."/>
            <person name="Kohara Y."/>
            <person name="Fujiyama A."/>
            <person name="Arakawa K."/>
            <person name="Katayama T."/>
            <person name="Toyoda A."/>
            <person name="Kunieda T."/>
        </authorList>
    </citation>
    <scope>NUCLEOTIDE SEQUENCE [LARGE SCALE GENOMIC DNA]</scope>
    <source>
        <strain evidence="1 2">YOKOZUNA-1</strain>
    </source>
</reference>